<comment type="caution">
    <text evidence="2">The sequence shown here is derived from an EMBL/GenBank/DDBJ whole genome shotgun (WGS) entry which is preliminary data.</text>
</comment>
<dbReference type="PANTHER" id="PTHR34223:SF51">
    <property type="entry name" value="OS06G0556300 PROTEIN"/>
    <property type="match status" value="1"/>
</dbReference>
<dbReference type="Proteomes" id="UP000188268">
    <property type="component" value="Unassembled WGS sequence"/>
</dbReference>
<evidence type="ECO:0000259" key="1">
    <source>
        <dbReference type="PROSITE" id="PS50181"/>
    </source>
</evidence>
<dbReference type="Pfam" id="PF00646">
    <property type="entry name" value="F-box"/>
    <property type="match status" value="1"/>
</dbReference>
<dbReference type="OMA" id="FANIECL"/>
<dbReference type="Gene3D" id="1.20.1280.50">
    <property type="match status" value="1"/>
</dbReference>
<dbReference type="PROSITE" id="PS50181">
    <property type="entry name" value="FBOX"/>
    <property type="match status" value="1"/>
</dbReference>
<dbReference type="Pfam" id="PF23622">
    <property type="entry name" value="LRR_At1g61320_AtMIF1"/>
    <property type="match status" value="1"/>
</dbReference>
<dbReference type="EMBL" id="AWWV01010452">
    <property type="protein sequence ID" value="OMO79188.1"/>
    <property type="molecule type" value="Genomic_DNA"/>
</dbReference>
<dbReference type="SUPFAM" id="SSF81383">
    <property type="entry name" value="F-box domain"/>
    <property type="match status" value="1"/>
</dbReference>
<organism evidence="2 3">
    <name type="scientific">Corchorus capsularis</name>
    <name type="common">Jute</name>
    <dbReference type="NCBI Taxonomy" id="210143"/>
    <lineage>
        <taxon>Eukaryota</taxon>
        <taxon>Viridiplantae</taxon>
        <taxon>Streptophyta</taxon>
        <taxon>Embryophyta</taxon>
        <taxon>Tracheophyta</taxon>
        <taxon>Spermatophyta</taxon>
        <taxon>Magnoliopsida</taxon>
        <taxon>eudicotyledons</taxon>
        <taxon>Gunneridae</taxon>
        <taxon>Pentapetalae</taxon>
        <taxon>rosids</taxon>
        <taxon>malvids</taxon>
        <taxon>Malvales</taxon>
        <taxon>Malvaceae</taxon>
        <taxon>Grewioideae</taxon>
        <taxon>Apeibeae</taxon>
        <taxon>Corchorus</taxon>
    </lineage>
</organism>
<dbReference type="InterPro" id="IPR001810">
    <property type="entry name" value="F-box_dom"/>
</dbReference>
<dbReference type="Gramene" id="OMO79188">
    <property type="protein sequence ID" value="OMO79188"/>
    <property type="gene ID" value="CCACVL1_13865"/>
</dbReference>
<name>A0A1R3I9G1_COCAP</name>
<evidence type="ECO:0000313" key="2">
    <source>
        <dbReference type="EMBL" id="OMO79188.1"/>
    </source>
</evidence>
<accession>A0A1R3I9G1</accession>
<sequence>MESPQELIELMVSNTLSLSDVYDRFSDLPEAIILHVFSFLDYNDIVHLSSVSRNFRKICLCCPNLLFKLAFDNKKCTANCKKFQRFLKDFLDLHKAQEIHRLGLHWFCHSKAYDSRGSIFPEWVQKALRNKVQELDIAVPVTTDHKPFKFPGGRDQFKSLRALKLKLKGGKSNLLALKLPSLEALSLTSVSVDDRSKFGEWVSNSCKSLEVLNLEEFSDIHYLNITSLSAMFLEMGASSSVVPPLRSYQLPSAALEGSIPSINLPNSLSLRDAVISLEPSTSFFGLHEYSIFTHNGLVTLIDGVRHAKSLQLNFQIIEALSQHDQLPEFKRLEHLEVAVAELNLDNIATLAAFLVELCSLNTLTLRFKENATQLSEAEVANEICSEVEKHGVDSNYLKMKIICSAIENKEEQVLGHT</sequence>
<dbReference type="SMART" id="SM00256">
    <property type="entry name" value="FBOX"/>
    <property type="match status" value="1"/>
</dbReference>
<dbReference type="PANTHER" id="PTHR34223">
    <property type="entry name" value="OS11G0201299 PROTEIN"/>
    <property type="match status" value="1"/>
</dbReference>
<dbReference type="OrthoDB" id="594804at2759"/>
<dbReference type="InterPro" id="IPR036047">
    <property type="entry name" value="F-box-like_dom_sf"/>
</dbReference>
<dbReference type="InterPro" id="IPR053197">
    <property type="entry name" value="F-box_SCFL_complex_component"/>
</dbReference>
<dbReference type="AlphaFoldDB" id="A0A1R3I9G1"/>
<dbReference type="InterPro" id="IPR055357">
    <property type="entry name" value="LRR_At1g61320_AtMIF1"/>
</dbReference>
<proteinExistence type="predicted"/>
<keyword evidence="3" id="KW-1185">Reference proteome</keyword>
<gene>
    <name evidence="2" type="ORF">CCACVL1_13865</name>
</gene>
<dbReference type="STRING" id="210143.A0A1R3I9G1"/>
<protein>
    <recommendedName>
        <fullName evidence="1">F-box domain-containing protein</fullName>
    </recommendedName>
</protein>
<feature type="domain" description="F-box" evidence="1">
    <location>
        <begin position="22"/>
        <end position="70"/>
    </location>
</feature>
<evidence type="ECO:0000313" key="3">
    <source>
        <dbReference type="Proteomes" id="UP000188268"/>
    </source>
</evidence>
<dbReference type="CDD" id="cd09917">
    <property type="entry name" value="F-box_SF"/>
    <property type="match status" value="1"/>
</dbReference>
<reference evidence="2 3" key="1">
    <citation type="submission" date="2013-09" db="EMBL/GenBank/DDBJ databases">
        <title>Corchorus capsularis genome sequencing.</title>
        <authorList>
            <person name="Alam M."/>
            <person name="Haque M.S."/>
            <person name="Islam M.S."/>
            <person name="Emdad E.M."/>
            <person name="Islam M.M."/>
            <person name="Ahmed B."/>
            <person name="Halim A."/>
            <person name="Hossen Q.M.M."/>
            <person name="Hossain M.Z."/>
            <person name="Ahmed R."/>
            <person name="Khan M.M."/>
            <person name="Islam R."/>
            <person name="Rashid M.M."/>
            <person name="Khan S.A."/>
            <person name="Rahman M.S."/>
            <person name="Alam M."/>
        </authorList>
    </citation>
    <scope>NUCLEOTIDE SEQUENCE [LARGE SCALE GENOMIC DNA]</scope>
    <source>
        <strain evidence="3">cv. CVL-1</strain>
        <tissue evidence="2">Whole seedling</tissue>
    </source>
</reference>